<keyword evidence="6" id="KW-1185">Reference proteome</keyword>
<dbReference type="EMBL" id="JBDIZK010000008">
    <property type="protein sequence ID" value="MEN3748325.1"/>
    <property type="molecule type" value="Genomic_DNA"/>
</dbReference>
<evidence type="ECO:0000313" key="6">
    <source>
        <dbReference type="Proteomes" id="UP001427805"/>
    </source>
</evidence>
<evidence type="ECO:0000259" key="2">
    <source>
        <dbReference type="Pfam" id="PF01968"/>
    </source>
</evidence>
<feature type="domain" description="Hydantoinase/oxoprolinase N-terminal" evidence="4">
    <location>
        <begin position="5"/>
        <end position="181"/>
    </location>
</feature>
<feature type="domain" description="Hydantoinase A/oxoprolinase" evidence="2">
    <location>
        <begin position="200"/>
        <end position="480"/>
    </location>
</feature>
<dbReference type="PANTHER" id="PTHR11365">
    <property type="entry name" value="5-OXOPROLINASE RELATED"/>
    <property type="match status" value="1"/>
</dbReference>
<evidence type="ECO:0000256" key="1">
    <source>
        <dbReference type="ARBA" id="ARBA00010403"/>
    </source>
</evidence>
<feature type="domain" description="Hydantoinase B/oxoprolinase" evidence="3">
    <location>
        <begin position="667"/>
        <end position="1176"/>
    </location>
</feature>
<organism evidence="5 6">
    <name type="scientific">Sphingomonas rustica</name>
    <dbReference type="NCBI Taxonomy" id="3103142"/>
    <lineage>
        <taxon>Bacteria</taxon>
        <taxon>Pseudomonadati</taxon>
        <taxon>Pseudomonadota</taxon>
        <taxon>Alphaproteobacteria</taxon>
        <taxon>Sphingomonadales</taxon>
        <taxon>Sphingomonadaceae</taxon>
        <taxon>Sphingomonas</taxon>
    </lineage>
</organism>
<accession>A0ABV0B9S2</accession>
<evidence type="ECO:0000313" key="5">
    <source>
        <dbReference type="EMBL" id="MEN3748325.1"/>
    </source>
</evidence>
<dbReference type="Proteomes" id="UP001427805">
    <property type="component" value="Unassembled WGS sequence"/>
</dbReference>
<evidence type="ECO:0000259" key="3">
    <source>
        <dbReference type="Pfam" id="PF02538"/>
    </source>
</evidence>
<gene>
    <name evidence="5" type="ORF">TPR58_14210</name>
</gene>
<dbReference type="InterPro" id="IPR002821">
    <property type="entry name" value="Hydantoinase_A"/>
</dbReference>
<dbReference type="RefSeq" id="WP_346247348.1">
    <property type="nucleotide sequence ID" value="NZ_JBDIZK010000008.1"/>
</dbReference>
<sequence length="1177" mass="123011">MEPWHFWVDRGGTFTDVVARTPAGDMVTAKLLSEDPERYDDAAVAAIRQLTGVAEGPLPPAEIRIGTTIATNALLERKGEPVLLAITRGFADALVIGTQDRPDIFARQIVRPASLHAETVEIDERVTHEGEVLRPLDLEAARTAFQAAHDRGLRAIAILLMHGYRHSAHEAALAGLAREIGFTQVSASHQVGALIKLVGRGDTSVVDAYLSPVLRRYVERLENALDGASPLFMQSNGGLAPGRGFRGKDAVLSGPAGGIVGMAETAKRAGFDRVIGFDMGGTSTDVSLFAGQYERDNETIVAGARIRAPMLRIHTVAAGGGSVCSFEGGRLKVGPESAGALPGPAAYRRGGPLTVTDCNVALGKVQPEFFPGVFGASGDQRLDRDAALARLGEVAAAAGLEPLACAEGLIAIAVANMANAIKSISIARGHDVTRFALASFGGAGGQHACPVADALGIETVMIHPLAGVLSAYGIGIAARREVRERTVELPLDDAGLGAVADALAAEARAALPEANRVETTAHLRTQGSDSAIPVVLDTPEAMRTAFAAAYRQRFGYEATSALIVDMLRAEAIAESDAATTLPDAPLRTDPPVATVETFMAGDRHATPVFDRAHLAQGAIVQGPALITDPVATTVIEPGWRASVDGDGCLILTRATARATAALGTALDPVRLEIFSGLFMSIAEEMGAALRHSASSVNIRERLDFSCAVFDAAGNLIANAPHIPVHLGSMGESIRTILARRGKDGRGILPGDVYALNAPYDGGTHLPDITVIQPVFVAEDDTAPAFFVAARGHHSDIGGISPGSMPPNSRSIEEEGIIFDNVLLVEHGHLLEDEVRALLGAGDWPARNIDQNIADLAAQVAACARGADGLRATAAEYGVDVVQAYMAHVQDHAAQAVRALIPTLTDGSFRYDMDSGAAIEVAVTVDAGAPALTFDFAGTSAQQPDNFNAPLAVVRAAVLYVMRTLIETHVPLNDGFLRAVTIRVPEGSMLNPRYPAAVVAGNVETSQAVTDALFGALGALAGSQGTMNNFTFGNDRHQYYETIAGGAGAGPGFAGCDAVQTHMTNSRLTDPEVLEARYPVLVETFAIRRGSGGEGRWRGGDGAVRRIRFREAMRAGILSNHRRVAPFGLGGGGNGAVGINRIERADGRVEDLPATASAEMAPGDMFVIQTPGGGGYGR</sequence>
<evidence type="ECO:0000259" key="4">
    <source>
        <dbReference type="Pfam" id="PF05378"/>
    </source>
</evidence>
<dbReference type="Pfam" id="PF05378">
    <property type="entry name" value="Hydant_A_N"/>
    <property type="match status" value="1"/>
</dbReference>
<dbReference type="InterPro" id="IPR045079">
    <property type="entry name" value="Oxoprolinase-like"/>
</dbReference>
<dbReference type="InterPro" id="IPR003692">
    <property type="entry name" value="Hydantoinase_B"/>
</dbReference>
<dbReference type="Pfam" id="PF02538">
    <property type="entry name" value="Hydantoinase_B"/>
    <property type="match status" value="1"/>
</dbReference>
<proteinExistence type="inferred from homology"/>
<comment type="caution">
    <text evidence="5">The sequence shown here is derived from an EMBL/GenBank/DDBJ whole genome shotgun (WGS) entry which is preliminary data.</text>
</comment>
<name>A0ABV0B9S2_9SPHN</name>
<dbReference type="PANTHER" id="PTHR11365:SF23">
    <property type="entry name" value="HYPOTHETICAL 5-OXOPROLINASE (EUROFUNG)-RELATED"/>
    <property type="match status" value="1"/>
</dbReference>
<protein>
    <submittedName>
        <fullName evidence="5">Hydantoinase B/oxoprolinase family protein</fullName>
    </submittedName>
</protein>
<comment type="similarity">
    <text evidence="1">Belongs to the oxoprolinase family.</text>
</comment>
<dbReference type="Pfam" id="PF01968">
    <property type="entry name" value="Hydantoinase_A"/>
    <property type="match status" value="1"/>
</dbReference>
<reference evidence="5 6" key="1">
    <citation type="submission" date="2024-05" db="EMBL/GenBank/DDBJ databases">
        <title>Sphingomonas sp. HF-S3 16S ribosomal RNA gene Genome sequencing and assembly.</title>
        <authorList>
            <person name="Lee H."/>
        </authorList>
    </citation>
    <scope>NUCLEOTIDE SEQUENCE [LARGE SCALE GENOMIC DNA]</scope>
    <source>
        <strain evidence="5 6">HF-S3</strain>
    </source>
</reference>
<dbReference type="InterPro" id="IPR008040">
    <property type="entry name" value="Hydant_A_N"/>
</dbReference>